<accession>A0AAV0B565</accession>
<dbReference type="AlphaFoldDB" id="A0AAV0B565"/>
<dbReference type="PANTHER" id="PTHR48203">
    <property type="entry name" value="BNAC01G40110D PROTEIN"/>
    <property type="match status" value="1"/>
</dbReference>
<keyword evidence="2" id="KW-1185">Reference proteome</keyword>
<sequence>MDRVPRYVLDHAPLVHLNSNEKFWPSKLEKHLKNCLIYYDRPIETEDHDDDEGDLFSVLTESNEINCKGTFLTSLKDVRPSPEKHPWIVSLEGKPDPKTLRSDHSPAILILVDKSKITGVEGTLDAFWFFFYSFNLGPKVAGFHFGNHIADWEHCMIRFLNGKPQAVHLSSHADGFSYKFDCLEKFKEDSKRPIIYSATGSHAMYPKPGYHDYSPVKIIGPIDHTDRGPLWDPSLNFLPFQHFPSPSKDKFITLKNPTENGNSNNEKYLSCLKWGDEFSYDDSKEVDLNPLDQRSKSKRNLVGDLKKAMLLERLRWCDGVTGPRDKDLDRAGMNRFGKHIRLSI</sequence>
<evidence type="ECO:0000313" key="1">
    <source>
        <dbReference type="EMBL" id="CAH7678547.1"/>
    </source>
</evidence>
<dbReference type="Proteomes" id="UP001153365">
    <property type="component" value="Unassembled WGS sequence"/>
</dbReference>
<protein>
    <submittedName>
        <fullName evidence="1">Uncharacterized protein</fullName>
    </submittedName>
</protein>
<dbReference type="EMBL" id="CALTRL010003210">
    <property type="protein sequence ID" value="CAH7678547.1"/>
    <property type="molecule type" value="Genomic_DNA"/>
</dbReference>
<dbReference type="InterPro" id="IPR009291">
    <property type="entry name" value="Vps62"/>
</dbReference>
<name>A0AAV0B565_PHAPC</name>
<dbReference type="PANTHER" id="PTHR48203:SF1">
    <property type="entry name" value="VACUOLAR PROTEIN SORTING-ASSOCIATED PROTEIN 62"/>
    <property type="match status" value="1"/>
</dbReference>
<evidence type="ECO:0000313" key="2">
    <source>
        <dbReference type="Proteomes" id="UP001153365"/>
    </source>
</evidence>
<comment type="caution">
    <text evidence="1">The sequence shown here is derived from an EMBL/GenBank/DDBJ whole genome shotgun (WGS) entry which is preliminary data.</text>
</comment>
<organism evidence="1 2">
    <name type="scientific">Phakopsora pachyrhizi</name>
    <name type="common">Asian soybean rust disease fungus</name>
    <dbReference type="NCBI Taxonomy" id="170000"/>
    <lineage>
        <taxon>Eukaryota</taxon>
        <taxon>Fungi</taxon>
        <taxon>Dikarya</taxon>
        <taxon>Basidiomycota</taxon>
        <taxon>Pucciniomycotina</taxon>
        <taxon>Pucciniomycetes</taxon>
        <taxon>Pucciniales</taxon>
        <taxon>Phakopsoraceae</taxon>
        <taxon>Phakopsora</taxon>
    </lineage>
</organism>
<proteinExistence type="predicted"/>
<gene>
    <name evidence="1" type="ORF">PPACK8108_LOCUS13070</name>
</gene>
<reference evidence="1" key="1">
    <citation type="submission" date="2022-06" db="EMBL/GenBank/DDBJ databases">
        <authorList>
            <consortium name="SYNGENTA / RWTH Aachen University"/>
        </authorList>
    </citation>
    <scope>NUCLEOTIDE SEQUENCE</scope>
</reference>
<dbReference type="Pfam" id="PF06101">
    <property type="entry name" value="Vps62"/>
    <property type="match status" value="1"/>
</dbReference>